<dbReference type="CDD" id="cd08760">
    <property type="entry name" value="Cyt_b561_FRRS1_like"/>
    <property type="match status" value="1"/>
</dbReference>
<dbReference type="GO" id="GO:0016020">
    <property type="term" value="C:membrane"/>
    <property type="evidence" value="ECO:0007669"/>
    <property type="project" value="UniProtKB-SubCell"/>
</dbReference>
<dbReference type="PANTHER" id="PTHR47797:SF1">
    <property type="entry name" value="CYTOCHROME B561 DOMAIN-CONTAINING PROTEIN-RELATED"/>
    <property type="match status" value="1"/>
</dbReference>
<dbReference type="Gene3D" id="1.20.120.1770">
    <property type="match status" value="1"/>
</dbReference>
<dbReference type="InterPro" id="IPR006593">
    <property type="entry name" value="Cyt_b561/ferric_Rdtase_TM"/>
</dbReference>
<feature type="transmembrane region" description="Helical" evidence="7">
    <location>
        <begin position="123"/>
        <end position="142"/>
    </location>
</feature>
<keyword evidence="2" id="KW-0813">Transport</keyword>
<name>A0A8E2JTW9_9PEZI</name>
<evidence type="ECO:0000256" key="1">
    <source>
        <dbReference type="ARBA" id="ARBA00004370"/>
    </source>
</evidence>
<keyword evidence="6 7" id="KW-0472">Membrane</keyword>
<evidence type="ECO:0000256" key="8">
    <source>
        <dbReference type="SAM" id="SignalP"/>
    </source>
</evidence>
<sequence length="258" mass="28385">MLFYVAAIILAFTSRTNAQFGFGGYGGGGSPNSPFGGGNSGFDPFSFLSTGTKILTAHAVLASLAFVIFFPTGGILIRLCSFRGLWLVHGLFQIFAYLLYIAAFGLGIWMATNFRMLNQAHPIIGIVLFVLLFFQPLLGFLHHFMFKRHGRRMVWSYGHIWLGRVIITLGIINGGLGLQLAKRTRVGAPSNGRVVAYSVVAAIMWVVYVLAALLGEIRRRRALARGAPARKEEGDVDQNAYVETGWSHNRQPLGSRYN</sequence>
<feature type="transmembrane region" description="Helical" evidence="7">
    <location>
        <begin position="154"/>
        <end position="174"/>
    </location>
</feature>
<feature type="chain" id="PRO_5034020505" description="Cytochrome b561 domain-containing protein" evidence="8">
    <location>
        <begin position="19"/>
        <end position="258"/>
    </location>
</feature>
<keyword evidence="4" id="KW-0249">Electron transport</keyword>
<evidence type="ECO:0000313" key="11">
    <source>
        <dbReference type="Proteomes" id="UP000250140"/>
    </source>
</evidence>
<feature type="signal peptide" evidence="8">
    <location>
        <begin position="1"/>
        <end position="18"/>
    </location>
</feature>
<feature type="transmembrane region" description="Helical" evidence="7">
    <location>
        <begin position="194"/>
        <end position="215"/>
    </location>
</feature>
<proteinExistence type="predicted"/>
<protein>
    <recommendedName>
        <fullName evidence="9">Cytochrome b561 domain-containing protein</fullName>
    </recommendedName>
</protein>
<evidence type="ECO:0000256" key="6">
    <source>
        <dbReference type="ARBA" id="ARBA00023136"/>
    </source>
</evidence>
<dbReference type="SMART" id="SM00665">
    <property type="entry name" value="B561"/>
    <property type="match status" value="1"/>
</dbReference>
<keyword evidence="3 7" id="KW-0812">Transmembrane</keyword>
<gene>
    <name evidence="10" type="ORF">AOQ84DRAFT_388179</name>
</gene>
<comment type="subcellular location">
    <subcellularLocation>
        <location evidence="1">Membrane</location>
    </subcellularLocation>
</comment>
<evidence type="ECO:0000256" key="5">
    <source>
        <dbReference type="ARBA" id="ARBA00022989"/>
    </source>
</evidence>
<keyword evidence="5 7" id="KW-1133">Transmembrane helix</keyword>
<keyword evidence="11" id="KW-1185">Reference proteome</keyword>
<evidence type="ECO:0000256" key="4">
    <source>
        <dbReference type="ARBA" id="ARBA00022982"/>
    </source>
</evidence>
<evidence type="ECO:0000256" key="7">
    <source>
        <dbReference type="SAM" id="Phobius"/>
    </source>
</evidence>
<feature type="transmembrane region" description="Helical" evidence="7">
    <location>
        <begin position="54"/>
        <end position="77"/>
    </location>
</feature>
<feature type="domain" description="Cytochrome b561" evidence="9">
    <location>
        <begin position="6"/>
        <end position="214"/>
    </location>
</feature>
<organism evidence="10 11">
    <name type="scientific">Glonium stellatum</name>
    <dbReference type="NCBI Taxonomy" id="574774"/>
    <lineage>
        <taxon>Eukaryota</taxon>
        <taxon>Fungi</taxon>
        <taxon>Dikarya</taxon>
        <taxon>Ascomycota</taxon>
        <taxon>Pezizomycotina</taxon>
        <taxon>Dothideomycetes</taxon>
        <taxon>Pleosporomycetidae</taxon>
        <taxon>Gloniales</taxon>
        <taxon>Gloniaceae</taxon>
        <taxon>Glonium</taxon>
    </lineage>
</organism>
<dbReference type="OrthoDB" id="19261at2759"/>
<evidence type="ECO:0000313" key="10">
    <source>
        <dbReference type="EMBL" id="OCL09434.1"/>
    </source>
</evidence>
<evidence type="ECO:0000259" key="9">
    <source>
        <dbReference type="PROSITE" id="PS50939"/>
    </source>
</evidence>
<dbReference type="Pfam" id="PF03188">
    <property type="entry name" value="Cytochrom_B561"/>
    <property type="match status" value="1"/>
</dbReference>
<evidence type="ECO:0000256" key="2">
    <source>
        <dbReference type="ARBA" id="ARBA00022448"/>
    </source>
</evidence>
<keyword evidence="8" id="KW-0732">Signal</keyword>
<dbReference type="PANTHER" id="PTHR47797">
    <property type="entry name" value="DEHYDROGENASE, PUTATIVE (AFU_ORTHOLOGUE AFUA_8G05805)-RELATED"/>
    <property type="match status" value="1"/>
</dbReference>
<reference evidence="10 11" key="1">
    <citation type="journal article" date="2016" name="Nat. Commun.">
        <title>Ectomycorrhizal ecology is imprinted in the genome of the dominant symbiotic fungus Cenococcum geophilum.</title>
        <authorList>
            <consortium name="DOE Joint Genome Institute"/>
            <person name="Peter M."/>
            <person name="Kohler A."/>
            <person name="Ohm R.A."/>
            <person name="Kuo A."/>
            <person name="Krutzmann J."/>
            <person name="Morin E."/>
            <person name="Arend M."/>
            <person name="Barry K.W."/>
            <person name="Binder M."/>
            <person name="Choi C."/>
            <person name="Clum A."/>
            <person name="Copeland A."/>
            <person name="Grisel N."/>
            <person name="Haridas S."/>
            <person name="Kipfer T."/>
            <person name="LaButti K."/>
            <person name="Lindquist E."/>
            <person name="Lipzen A."/>
            <person name="Maire R."/>
            <person name="Meier B."/>
            <person name="Mihaltcheva S."/>
            <person name="Molinier V."/>
            <person name="Murat C."/>
            <person name="Poggeler S."/>
            <person name="Quandt C.A."/>
            <person name="Sperisen C."/>
            <person name="Tritt A."/>
            <person name="Tisserant E."/>
            <person name="Crous P.W."/>
            <person name="Henrissat B."/>
            <person name="Nehls U."/>
            <person name="Egli S."/>
            <person name="Spatafora J.W."/>
            <person name="Grigoriev I.V."/>
            <person name="Martin F.M."/>
        </authorList>
    </citation>
    <scope>NUCLEOTIDE SEQUENCE [LARGE SCALE GENOMIC DNA]</scope>
    <source>
        <strain evidence="10 11">CBS 207.34</strain>
    </source>
</reference>
<evidence type="ECO:0000256" key="3">
    <source>
        <dbReference type="ARBA" id="ARBA00022692"/>
    </source>
</evidence>
<dbReference type="AlphaFoldDB" id="A0A8E2JTW9"/>
<dbReference type="PROSITE" id="PS50939">
    <property type="entry name" value="CYTOCHROME_B561"/>
    <property type="match status" value="1"/>
</dbReference>
<dbReference type="EMBL" id="KV749444">
    <property type="protein sequence ID" value="OCL09434.1"/>
    <property type="molecule type" value="Genomic_DNA"/>
</dbReference>
<feature type="transmembrane region" description="Helical" evidence="7">
    <location>
        <begin position="84"/>
        <end position="111"/>
    </location>
</feature>
<accession>A0A8E2JTW9</accession>
<dbReference type="Proteomes" id="UP000250140">
    <property type="component" value="Unassembled WGS sequence"/>
</dbReference>